<dbReference type="InterPro" id="IPR019537">
    <property type="entry name" value="TMEM65"/>
</dbReference>
<evidence type="ECO:0000313" key="8">
    <source>
        <dbReference type="Proteomes" id="UP000494206"/>
    </source>
</evidence>
<accession>A0A8S1EPR0</accession>
<evidence type="ECO:0000256" key="5">
    <source>
        <dbReference type="SAM" id="Coils"/>
    </source>
</evidence>
<evidence type="ECO:0000256" key="4">
    <source>
        <dbReference type="ARBA" id="ARBA00023136"/>
    </source>
</evidence>
<comment type="caution">
    <text evidence="7">The sequence shown here is derived from an EMBL/GenBank/DDBJ whole genome shotgun (WGS) entry which is preliminary data.</text>
</comment>
<dbReference type="OrthoDB" id="430821at2759"/>
<feature type="coiled-coil region" evidence="5">
    <location>
        <begin position="47"/>
        <end position="76"/>
    </location>
</feature>
<sequence>MNKKLWQISLIALNSWNRTQILRFASTKYIAGISKPPNQCGPLDFTAESEKNLKKMAEIEKEKEKQLQEMKKKRAFFGPNTPLPFGIVNNDDAKLFCKELLPGERKILFDALRKITADQYNEHQKVQKVVIDYEDLKKVWYLSFTPAFVYGLLDEAFLIIGGDQINQIFSVYNGMSMLASAAVANIICNLVLQYPSTQSSTILGIKRPTLSADQMNTPDFFRVQFGANMIGLWLGLTLGMIPLFFIDDNSDNRGYRIDWHHMADAPFCRDLFSHEYCDLKEHKQEYSGASAKLVIDTHAVMPDE</sequence>
<feature type="transmembrane region" description="Helical" evidence="6">
    <location>
        <begin position="225"/>
        <end position="246"/>
    </location>
</feature>
<name>A0A8S1EPR0_9PELO</name>
<keyword evidence="2 6" id="KW-0812">Transmembrane</keyword>
<dbReference type="Proteomes" id="UP000494206">
    <property type="component" value="Unassembled WGS sequence"/>
</dbReference>
<evidence type="ECO:0000256" key="3">
    <source>
        <dbReference type="ARBA" id="ARBA00022989"/>
    </source>
</evidence>
<keyword evidence="3 6" id="KW-1133">Transmembrane helix</keyword>
<keyword evidence="4 6" id="KW-0472">Membrane</keyword>
<reference evidence="7 8" key="1">
    <citation type="submission" date="2020-04" db="EMBL/GenBank/DDBJ databases">
        <authorList>
            <person name="Laetsch R D."/>
            <person name="Stevens L."/>
            <person name="Kumar S."/>
            <person name="Blaxter L. M."/>
        </authorList>
    </citation>
    <scope>NUCLEOTIDE SEQUENCE [LARGE SCALE GENOMIC DNA]</scope>
</reference>
<dbReference type="GO" id="GO:0016020">
    <property type="term" value="C:membrane"/>
    <property type="evidence" value="ECO:0007669"/>
    <property type="project" value="UniProtKB-SubCell"/>
</dbReference>
<organism evidence="7 8">
    <name type="scientific">Caenorhabditis bovis</name>
    <dbReference type="NCBI Taxonomy" id="2654633"/>
    <lineage>
        <taxon>Eukaryota</taxon>
        <taxon>Metazoa</taxon>
        <taxon>Ecdysozoa</taxon>
        <taxon>Nematoda</taxon>
        <taxon>Chromadorea</taxon>
        <taxon>Rhabditida</taxon>
        <taxon>Rhabditina</taxon>
        <taxon>Rhabditomorpha</taxon>
        <taxon>Rhabditoidea</taxon>
        <taxon>Rhabditidae</taxon>
        <taxon>Peloderinae</taxon>
        <taxon>Caenorhabditis</taxon>
    </lineage>
</organism>
<evidence type="ECO:0000313" key="7">
    <source>
        <dbReference type="EMBL" id="CAB3403094.1"/>
    </source>
</evidence>
<dbReference type="Pfam" id="PF10507">
    <property type="entry name" value="TMEM65"/>
    <property type="match status" value="1"/>
</dbReference>
<keyword evidence="5" id="KW-0175">Coiled coil</keyword>
<protein>
    <recommendedName>
        <fullName evidence="9">Transmembrane protein 65</fullName>
    </recommendedName>
</protein>
<dbReference type="AlphaFoldDB" id="A0A8S1EPR0"/>
<proteinExistence type="predicted"/>
<dbReference type="PANTHER" id="PTHR21706:SF15">
    <property type="entry name" value="TRANSMEMBRANE PROTEIN 65"/>
    <property type="match status" value="1"/>
</dbReference>
<gene>
    <name evidence="7" type="ORF">CBOVIS_LOCUS5613</name>
</gene>
<evidence type="ECO:0008006" key="9">
    <source>
        <dbReference type="Google" id="ProtNLM"/>
    </source>
</evidence>
<evidence type="ECO:0000256" key="6">
    <source>
        <dbReference type="SAM" id="Phobius"/>
    </source>
</evidence>
<evidence type="ECO:0000256" key="1">
    <source>
        <dbReference type="ARBA" id="ARBA00004141"/>
    </source>
</evidence>
<feature type="transmembrane region" description="Helical" evidence="6">
    <location>
        <begin position="139"/>
        <end position="160"/>
    </location>
</feature>
<comment type="subcellular location">
    <subcellularLocation>
        <location evidence="1">Membrane</location>
        <topology evidence="1">Multi-pass membrane protein</topology>
    </subcellularLocation>
</comment>
<evidence type="ECO:0000256" key="2">
    <source>
        <dbReference type="ARBA" id="ARBA00022692"/>
    </source>
</evidence>
<dbReference type="PANTHER" id="PTHR21706">
    <property type="entry name" value="TRANSMEMBRANE PROTEIN 65"/>
    <property type="match status" value="1"/>
</dbReference>
<feature type="transmembrane region" description="Helical" evidence="6">
    <location>
        <begin position="172"/>
        <end position="192"/>
    </location>
</feature>
<dbReference type="EMBL" id="CADEPM010000003">
    <property type="protein sequence ID" value="CAB3403094.1"/>
    <property type="molecule type" value="Genomic_DNA"/>
</dbReference>
<dbReference type="GO" id="GO:0005739">
    <property type="term" value="C:mitochondrion"/>
    <property type="evidence" value="ECO:0007669"/>
    <property type="project" value="TreeGrafter"/>
</dbReference>
<keyword evidence="8" id="KW-1185">Reference proteome</keyword>